<evidence type="ECO:0000313" key="3">
    <source>
        <dbReference type="Proteomes" id="UP000030960"/>
    </source>
</evidence>
<comment type="caution">
    <text evidence="2">The sequence shown here is derived from an EMBL/GenBank/DDBJ whole genome shotgun (WGS) entry which is preliminary data.</text>
</comment>
<gene>
    <name evidence="2" type="ORF">OA50_00229</name>
</gene>
<dbReference type="InterPro" id="IPR041698">
    <property type="entry name" value="Methyltransf_25"/>
</dbReference>
<dbReference type="InterPro" id="IPR029063">
    <property type="entry name" value="SAM-dependent_MTases_sf"/>
</dbReference>
<keyword evidence="2" id="KW-0489">Methyltransferase</keyword>
<name>A0A0B3S878_9RHOB</name>
<dbReference type="OrthoDB" id="9807911at2"/>
<reference evidence="2 3" key="1">
    <citation type="submission" date="2014-10" db="EMBL/GenBank/DDBJ databases">
        <title>Genome sequence of Ponticoccus sp. strain UMTAT08 isolated from clonal culture of toxic dinoflagellate Alexandrium tamiyavanichii.</title>
        <authorList>
            <person name="Gan H.Y."/>
            <person name="Muhd D.-D."/>
            <person name="Mohd Noor M.E."/>
            <person name="Yeong Y.S."/>
            <person name="Usup G."/>
        </authorList>
    </citation>
    <scope>NUCLEOTIDE SEQUENCE [LARGE SCALE GENOMIC DNA]</scope>
    <source>
        <strain evidence="2 3">UMTAT08</strain>
    </source>
</reference>
<proteinExistence type="predicted"/>
<evidence type="ECO:0000313" key="2">
    <source>
        <dbReference type="EMBL" id="KHQ55193.1"/>
    </source>
</evidence>
<dbReference type="Pfam" id="PF13649">
    <property type="entry name" value="Methyltransf_25"/>
    <property type="match status" value="1"/>
</dbReference>
<organism evidence="2 3">
    <name type="scientific">Mameliella alba</name>
    <dbReference type="NCBI Taxonomy" id="561184"/>
    <lineage>
        <taxon>Bacteria</taxon>
        <taxon>Pseudomonadati</taxon>
        <taxon>Pseudomonadota</taxon>
        <taxon>Alphaproteobacteria</taxon>
        <taxon>Rhodobacterales</taxon>
        <taxon>Roseobacteraceae</taxon>
        <taxon>Mameliella</taxon>
    </lineage>
</organism>
<feature type="domain" description="Methyltransferase" evidence="1">
    <location>
        <begin position="59"/>
        <end position="149"/>
    </location>
</feature>
<dbReference type="GO" id="GO:0008168">
    <property type="term" value="F:methyltransferase activity"/>
    <property type="evidence" value="ECO:0007669"/>
    <property type="project" value="UniProtKB-KW"/>
</dbReference>
<dbReference type="AlphaFoldDB" id="A0A0B3S878"/>
<keyword evidence="2" id="KW-0808">Transferase</keyword>
<dbReference type="SUPFAM" id="SSF53335">
    <property type="entry name" value="S-adenosyl-L-methionine-dependent methyltransferases"/>
    <property type="match status" value="1"/>
</dbReference>
<accession>A0A0B3S878</accession>
<accession>A0A225Q5I8</accession>
<dbReference type="EMBL" id="JSUQ01000001">
    <property type="protein sequence ID" value="KHQ55193.1"/>
    <property type="molecule type" value="Genomic_DNA"/>
</dbReference>
<protein>
    <submittedName>
        <fullName evidence="2">Methyltransferase domain family protein</fullName>
    </submittedName>
</protein>
<dbReference type="GeneID" id="66500234"/>
<dbReference type="GO" id="GO:0032259">
    <property type="term" value="P:methylation"/>
    <property type="evidence" value="ECO:0007669"/>
    <property type="project" value="UniProtKB-KW"/>
</dbReference>
<dbReference type="Gene3D" id="3.40.50.150">
    <property type="entry name" value="Vaccinia Virus protein VP39"/>
    <property type="match status" value="1"/>
</dbReference>
<dbReference type="Proteomes" id="UP000030960">
    <property type="component" value="Unassembled WGS sequence"/>
</dbReference>
<evidence type="ECO:0000259" key="1">
    <source>
        <dbReference type="Pfam" id="PF13649"/>
    </source>
</evidence>
<dbReference type="RefSeq" id="WP_043136289.1">
    <property type="nucleotide sequence ID" value="NZ_BMGQ01000001.1"/>
</dbReference>
<keyword evidence="3" id="KW-1185">Reference proteome</keyword>
<accession>A0A225QWX4</accession>
<dbReference type="STRING" id="561184.SAMN05216376_103233"/>
<dbReference type="CDD" id="cd02440">
    <property type="entry name" value="AdoMet_MTases"/>
    <property type="match status" value="1"/>
</dbReference>
<sequence>MQDDPDLEAAYALQTPDDNRRLYADWAATYDDEFAVDMDYMLPLHVAEAFASVGGQGPVLDLGAGTGLLGAALKTCGIGPVDATDLSQEMLDVAGTKGLYAHLFTGNLLETLPVEDGAYAGAASSGTFTHGHVGPEALDEVLRVVRPGGVVALSINAEHWEAKGYDARLAELGPRIADLAVREVRIFGPEASGPHARDLSRVVTFTRA</sequence>